<organism evidence="2 3">
    <name type="scientific">Nocardioides piscis</name>
    <dbReference type="NCBI Taxonomy" id="2714938"/>
    <lineage>
        <taxon>Bacteria</taxon>
        <taxon>Bacillati</taxon>
        <taxon>Actinomycetota</taxon>
        <taxon>Actinomycetes</taxon>
        <taxon>Propionibacteriales</taxon>
        <taxon>Nocardioidaceae</taxon>
        <taxon>Nocardioides</taxon>
    </lineage>
</organism>
<feature type="region of interest" description="Disordered" evidence="1">
    <location>
        <begin position="53"/>
        <end position="84"/>
    </location>
</feature>
<proteinExistence type="predicted"/>
<dbReference type="Pfam" id="PF11666">
    <property type="entry name" value="DUF2933"/>
    <property type="match status" value="1"/>
</dbReference>
<dbReference type="EMBL" id="CP049866">
    <property type="protein sequence ID" value="QIK75767.1"/>
    <property type="molecule type" value="Genomic_DNA"/>
</dbReference>
<sequence length="84" mass="8878">MSTMGGNHLKHMLLGGAGLFGVLLLVGVPLTSALLYAVLLACPLMMLAMGGHGGHAGAEHDHTSRRSDEPDESIEPARQQRHCH</sequence>
<keyword evidence="3" id="KW-1185">Reference proteome</keyword>
<evidence type="ECO:0000313" key="2">
    <source>
        <dbReference type="EMBL" id="QIK75767.1"/>
    </source>
</evidence>
<reference evidence="2 3" key="1">
    <citation type="submission" date="2020-03" db="EMBL/GenBank/DDBJ databases">
        <title>Nocardioides sp. nov., isolated from fish.</title>
        <authorList>
            <person name="Hyun D.-W."/>
            <person name="Bae J.-W."/>
        </authorList>
    </citation>
    <scope>NUCLEOTIDE SEQUENCE [LARGE SCALE GENOMIC DNA]</scope>
    <source>
        <strain evidence="2 3">HDW12A</strain>
    </source>
</reference>
<evidence type="ECO:0000256" key="1">
    <source>
        <dbReference type="SAM" id="MobiDB-lite"/>
    </source>
</evidence>
<dbReference type="KEGG" id="npi:G7071_10280"/>
<evidence type="ECO:0000313" key="3">
    <source>
        <dbReference type="Proteomes" id="UP000502035"/>
    </source>
</evidence>
<dbReference type="InterPro" id="IPR021682">
    <property type="entry name" value="DUF2933"/>
</dbReference>
<dbReference type="AlphaFoldDB" id="A0A6G7YGN1"/>
<dbReference type="Proteomes" id="UP000502035">
    <property type="component" value="Chromosome"/>
</dbReference>
<protein>
    <submittedName>
        <fullName evidence="2">DUF2933 domain-containing protein</fullName>
    </submittedName>
</protein>
<feature type="compositionally biased region" description="Basic and acidic residues" evidence="1">
    <location>
        <begin position="57"/>
        <end position="68"/>
    </location>
</feature>
<accession>A0A6G7YGN1</accession>
<dbReference type="RefSeq" id="WP_166318169.1">
    <property type="nucleotide sequence ID" value="NZ_CP049866.1"/>
</dbReference>
<gene>
    <name evidence="2" type="ORF">G7071_10280</name>
</gene>
<name>A0A6G7YGN1_9ACTN</name>